<reference evidence="1 2" key="1">
    <citation type="journal article" date="2014" name="Science">
        <title>Plant genetics. Early allopolyploid evolution in the post-Neolithic Brassica napus oilseed genome.</title>
        <authorList>
            <person name="Chalhoub B."/>
            <person name="Denoeud F."/>
            <person name="Liu S."/>
            <person name="Parkin I.A."/>
            <person name="Tang H."/>
            <person name="Wang X."/>
            <person name="Chiquet J."/>
            <person name="Belcram H."/>
            <person name="Tong C."/>
            <person name="Samans B."/>
            <person name="Correa M."/>
            <person name="Da Silva C."/>
            <person name="Just J."/>
            <person name="Falentin C."/>
            <person name="Koh C.S."/>
            <person name="Le Clainche I."/>
            <person name="Bernard M."/>
            <person name="Bento P."/>
            <person name="Noel B."/>
            <person name="Labadie K."/>
            <person name="Alberti A."/>
            <person name="Charles M."/>
            <person name="Arnaud D."/>
            <person name="Guo H."/>
            <person name="Daviaud C."/>
            <person name="Alamery S."/>
            <person name="Jabbari K."/>
            <person name="Zhao M."/>
            <person name="Edger P.P."/>
            <person name="Chelaifa H."/>
            <person name="Tack D."/>
            <person name="Lassalle G."/>
            <person name="Mestiri I."/>
            <person name="Schnel N."/>
            <person name="Le Paslier M.C."/>
            <person name="Fan G."/>
            <person name="Renault V."/>
            <person name="Bayer P.E."/>
            <person name="Golicz A.A."/>
            <person name="Manoli S."/>
            <person name="Lee T.H."/>
            <person name="Thi V.H."/>
            <person name="Chalabi S."/>
            <person name="Hu Q."/>
            <person name="Fan C."/>
            <person name="Tollenaere R."/>
            <person name="Lu Y."/>
            <person name="Battail C."/>
            <person name="Shen J."/>
            <person name="Sidebottom C.H."/>
            <person name="Wang X."/>
            <person name="Canaguier A."/>
            <person name="Chauveau A."/>
            <person name="Berard A."/>
            <person name="Deniot G."/>
            <person name="Guan M."/>
            <person name="Liu Z."/>
            <person name="Sun F."/>
            <person name="Lim Y.P."/>
            <person name="Lyons E."/>
            <person name="Town C.D."/>
            <person name="Bancroft I."/>
            <person name="Wang X."/>
            <person name="Meng J."/>
            <person name="Ma J."/>
            <person name="Pires J.C."/>
            <person name="King G.J."/>
            <person name="Brunel D."/>
            <person name="Delourme R."/>
            <person name="Renard M."/>
            <person name="Aury J.M."/>
            <person name="Adams K.L."/>
            <person name="Batley J."/>
            <person name="Snowdon R.J."/>
            <person name="Tost J."/>
            <person name="Edwards D."/>
            <person name="Zhou Y."/>
            <person name="Hua W."/>
            <person name="Sharpe A.G."/>
            <person name="Paterson A.H."/>
            <person name="Guan C."/>
            <person name="Wincker P."/>
        </authorList>
    </citation>
    <scope>NUCLEOTIDE SEQUENCE [LARGE SCALE GENOMIC DNA]</scope>
    <source>
        <strain evidence="2">cv. Darmor-bzh</strain>
    </source>
</reference>
<sequence length="37" mass="4202">METAFSPIYHTFLTSAFNTRLLVQSFAEFLKEGTSCI</sequence>
<dbReference type="Gramene" id="CDY26696">
    <property type="protein sequence ID" value="CDY26696"/>
    <property type="gene ID" value="GSBRNA2T00035593001"/>
</dbReference>
<evidence type="ECO:0000313" key="2">
    <source>
        <dbReference type="Proteomes" id="UP000028999"/>
    </source>
</evidence>
<proteinExistence type="predicted"/>
<organism evidence="1 2">
    <name type="scientific">Brassica napus</name>
    <name type="common">Rape</name>
    <dbReference type="NCBI Taxonomy" id="3708"/>
    <lineage>
        <taxon>Eukaryota</taxon>
        <taxon>Viridiplantae</taxon>
        <taxon>Streptophyta</taxon>
        <taxon>Embryophyta</taxon>
        <taxon>Tracheophyta</taxon>
        <taxon>Spermatophyta</taxon>
        <taxon>Magnoliopsida</taxon>
        <taxon>eudicotyledons</taxon>
        <taxon>Gunneridae</taxon>
        <taxon>Pentapetalae</taxon>
        <taxon>rosids</taxon>
        <taxon>malvids</taxon>
        <taxon>Brassicales</taxon>
        <taxon>Brassicaceae</taxon>
        <taxon>Brassiceae</taxon>
        <taxon>Brassica</taxon>
    </lineage>
</organism>
<dbReference type="EMBL" id="LK032193">
    <property type="protein sequence ID" value="CDY26696.1"/>
    <property type="molecule type" value="Genomic_DNA"/>
</dbReference>
<keyword evidence="2" id="KW-1185">Reference proteome</keyword>
<name>A0A078GMX8_BRANA</name>
<dbReference type="Proteomes" id="UP000028999">
    <property type="component" value="Unassembled WGS sequence"/>
</dbReference>
<evidence type="ECO:0000313" key="1">
    <source>
        <dbReference type="EMBL" id="CDY26696.1"/>
    </source>
</evidence>
<protein>
    <submittedName>
        <fullName evidence="1">BnaA06g13260D protein</fullName>
    </submittedName>
</protein>
<dbReference type="AlphaFoldDB" id="A0A078GMX8"/>
<gene>
    <name evidence="1" type="primary">BnaA06g13260D</name>
    <name evidence="1" type="ORF">GSBRNA2T00035593001</name>
</gene>
<dbReference type="PaxDb" id="3708-A0A078GMX8"/>
<accession>A0A078GMX8</accession>